<protein>
    <recommendedName>
        <fullName evidence="2">RRM domain-containing protein</fullName>
    </recommendedName>
</protein>
<dbReference type="EMBL" id="JASCZI010241663">
    <property type="protein sequence ID" value="MED6203934.1"/>
    <property type="molecule type" value="Genomic_DNA"/>
</dbReference>
<evidence type="ECO:0000313" key="4">
    <source>
        <dbReference type="Proteomes" id="UP001341840"/>
    </source>
</evidence>
<organism evidence="3 4">
    <name type="scientific">Stylosanthes scabra</name>
    <dbReference type="NCBI Taxonomy" id="79078"/>
    <lineage>
        <taxon>Eukaryota</taxon>
        <taxon>Viridiplantae</taxon>
        <taxon>Streptophyta</taxon>
        <taxon>Embryophyta</taxon>
        <taxon>Tracheophyta</taxon>
        <taxon>Spermatophyta</taxon>
        <taxon>Magnoliopsida</taxon>
        <taxon>eudicotyledons</taxon>
        <taxon>Gunneridae</taxon>
        <taxon>Pentapetalae</taxon>
        <taxon>rosids</taxon>
        <taxon>fabids</taxon>
        <taxon>Fabales</taxon>
        <taxon>Fabaceae</taxon>
        <taxon>Papilionoideae</taxon>
        <taxon>50 kb inversion clade</taxon>
        <taxon>dalbergioids sensu lato</taxon>
        <taxon>Dalbergieae</taxon>
        <taxon>Pterocarpus clade</taxon>
        <taxon>Stylosanthes</taxon>
    </lineage>
</organism>
<dbReference type="Pfam" id="PF00076">
    <property type="entry name" value="RRM_1"/>
    <property type="match status" value="1"/>
</dbReference>
<dbReference type="PROSITE" id="PS50102">
    <property type="entry name" value="RRM"/>
    <property type="match status" value="1"/>
</dbReference>
<gene>
    <name evidence="3" type="ORF">PIB30_004064</name>
</gene>
<reference evidence="3 4" key="1">
    <citation type="journal article" date="2023" name="Plants (Basel)">
        <title>Bridging the Gap: Combining Genomics and Transcriptomics Approaches to Understand Stylosanthes scabra, an Orphan Legume from the Brazilian Caatinga.</title>
        <authorList>
            <person name="Ferreira-Neto J.R.C."/>
            <person name="da Silva M.D."/>
            <person name="Binneck E."/>
            <person name="de Melo N.F."/>
            <person name="da Silva R.H."/>
            <person name="de Melo A.L.T.M."/>
            <person name="Pandolfi V."/>
            <person name="Bustamante F.O."/>
            <person name="Brasileiro-Vidal A.C."/>
            <person name="Benko-Iseppon A.M."/>
        </authorList>
    </citation>
    <scope>NUCLEOTIDE SEQUENCE [LARGE SCALE GENOMIC DNA]</scope>
    <source>
        <tissue evidence="3">Leaves</tissue>
    </source>
</reference>
<evidence type="ECO:0000259" key="2">
    <source>
        <dbReference type="PROSITE" id="PS50102"/>
    </source>
</evidence>
<accession>A0ABU6Y1X5</accession>
<evidence type="ECO:0000313" key="3">
    <source>
        <dbReference type="EMBL" id="MED6203934.1"/>
    </source>
</evidence>
<comment type="caution">
    <text evidence="3">The sequence shown here is derived from an EMBL/GenBank/DDBJ whole genome shotgun (WGS) entry which is preliminary data.</text>
</comment>
<name>A0ABU6Y1X5_9FABA</name>
<dbReference type="CDD" id="cd00590">
    <property type="entry name" value="RRM_SF"/>
    <property type="match status" value="1"/>
</dbReference>
<keyword evidence="1" id="KW-0694">RNA-binding</keyword>
<dbReference type="SUPFAM" id="SSF54928">
    <property type="entry name" value="RNA-binding domain, RBD"/>
    <property type="match status" value="1"/>
</dbReference>
<proteinExistence type="predicted"/>
<sequence length="749" mass="84595">MFRENIENGVTRAERLRVGYTVRHLAMAEEETRGRVEEGSYQEFGKNGYISDIFISRRKRYETPNTFAFIKFQSFGGATKAVNRMNGSKWNKQKIYVRLSNDINRREQRGQLPYDRYKKAMKKWVEIGRKQDKAPGEVQGFNKSGTLDSKTVRRKTVEATWSEEQKERLDRSLLGVSSKPIDFRIRDEALENQLLLSLFDEVRYHWGVFWSLSRRVWLEVNGMPIPLWCRENFESIAKLWGKVIEYDDRGDESKSYSIARVLVDCYEWTMINEWINLKVDDKEFEVYVKEVGAEVYSVESHPNLIDDQLVSLANLQSQSVVEETPTVSEQRPENSKGPILNCDNMESALINAIIDGKLNDGHTVSCEIDYGIDGVAQSRTNGRWNVQQVGGLYAGGLNVYPNVVVFGQPDLDPMYWEAQLPTCQLYYDRIGLPKTTKRPFVDEYSCNSESNNSFPFPPGFGQCVGQIHLHRQEIRDGNHTGRVEGATLIETVGEKSVTLNVPETSKTAGADAGLDLVLKNVVPIDGCYATRSKEAVDCGKDAKSDRRNCCLNEGDAKGSNDSIEETTCEEIQSSETLYRSNPDVLYRLGNVSDAAEGPEVWSGDEAENELRVHGQEGLIVDDVGGVLRPSSSGAPCTVDRACTHCVNGDILENSASLSDETLYLINNKFVNEPRRAERVSSEFESEGVVGEEWESIEEEDNSTEILAAKEVWCHAGLFIGSSEEEEIHSKIVRQKKVEGKRRPDLRPKE</sequence>
<dbReference type="InterPro" id="IPR012677">
    <property type="entry name" value="Nucleotide-bd_a/b_plait_sf"/>
</dbReference>
<dbReference type="Gene3D" id="3.30.70.330">
    <property type="match status" value="1"/>
</dbReference>
<dbReference type="Proteomes" id="UP001341840">
    <property type="component" value="Unassembled WGS sequence"/>
</dbReference>
<dbReference type="InterPro" id="IPR000504">
    <property type="entry name" value="RRM_dom"/>
</dbReference>
<keyword evidence="4" id="KW-1185">Reference proteome</keyword>
<feature type="domain" description="RRM" evidence="2">
    <location>
        <begin position="18"/>
        <end position="102"/>
    </location>
</feature>
<dbReference type="InterPro" id="IPR035979">
    <property type="entry name" value="RBD_domain_sf"/>
</dbReference>
<evidence type="ECO:0000256" key="1">
    <source>
        <dbReference type="PROSITE-ProRule" id="PRU00176"/>
    </source>
</evidence>